<feature type="region of interest" description="Disordered" evidence="1">
    <location>
        <begin position="1"/>
        <end position="25"/>
    </location>
</feature>
<dbReference type="GeneID" id="116214393"/>
<dbReference type="Pfam" id="PF14223">
    <property type="entry name" value="Retrotran_gag_2"/>
    <property type="match status" value="1"/>
</dbReference>
<dbReference type="PANTHER" id="PTHR47592:SF27">
    <property type="entry name" value="OS08G0421700 PROTEIN"/>
    <property type="match status" value="1"/>
</dbReference>
<dbReference type="AlphaFoldDB" id="A0A6P8EJ55"/>
<keyword evidence="3" id="KW-1185">Reference proteome</keyword>
<evidence type="ECO:0000313" key="3">
    <source>
        <dbReference type="Proteomes" id="UP000515151"/>
    </source>
</evidence>
<proteinExistence type="predicted"/>
<dbReference type="OrthoDB" id="2596766at2759"/>
<protein>
    <submittedName>
        <fullName evidence="4">Uncharacterized protein LOC116214393</fullName>
    </submittedName>
</protein>
<dbReference type="PANTHER" id="PTHR47592">
    <property type="entry name" value="PBF68 PROTEIN"/>
    <property type="match status" value="1"/>
</dbReference>
<evidence type="ECO:0000259" key="2">
    <source>
        <dbReference type="Pfam" id="PF22936"/>
    </source>
</evidence>
<feature type="domain" description="Retrovirus-related Pol polyprotein from transposon TNT 1-94-like beta-barrel" evidence="2">
    <location>
        <begin position="287"/>
        <end position="367"/>
    </location>
</feature>
<evidence type="ECO:0000313" key="4">
    <source>
        <dbReference type="RefSeq" id="XP_031405663.1"/>
    </source>
</evidence>
<sequence length="428" mass="48603">MASGNDGDATNGSQTTGSSPAPMLPNHLVGQNVAAPLIVPVNHVEKPEKFNGLNFKRWQQKMLFYLTTLNLARFLTENAPTLSVGESDVQALSAVSVWKHSDYLCRNYIMNSLHDSLYSVYWEFKTAKEVWESLDRKYNSEDAMAKKFLVGRFLDFKMVDSRTVMSQGQEFQVLLHEIQAEGMALSESFQVAVVIEKLPPSWKDFKNYLKHKRKEMTIEDLVVKLRIVEDNKTPERISSFLLLLRLPKRKKDHEANVVNEMARDVADINLFVVISEVNLIGSNPKEWWLDIGATRHVCSNRDLFTILESVTGERIYMGNSTHSALEGQGKVVLKMTLGKELTLNNVLYVLEIRKNLVSGSLLNKHGFKMVFESDKVILSKYGMYVGKGYMCDGLFKLNVMTTINKNSGSSMYLIESPDLFMAWKTRSC</sequence>
<name>A0A6P8EJ55_PUNGR</name>
<dbReference type="Proteomes" id="UP000515151">
    <property type="component" value="Chromosome 7"/>
</dbReference>
<dbReference type="Pfam" id="PF22936">
    <property type="entry name" value="Pol_BBD"/>
    <property type="match status" value="1"/>
</dbReference>
<organism evidence="3 4">
    <name type="scientific">Punica granatum</name>
    <name type="common">Pomegranate</name>
    <dbReference type="NCBI Taxonomy" id="22663"/>
    <lineage>
        <taxon>Eukaryota</taxon>
        <taxon>Viridiplantae</taxon>
        <taxon>Streptophyta</taxon>
        <taxon>Embryophyta</taxon>
        <taxon>Tracheophyta</taxon>
        <taxon>Spermatophyta</taxon>
        <taxon>Magnoliopsida</taxon>
        <taxon>eudicotyledons</taxon>
        <taxon>Gunneridae</taxon>
        <taxon>Pentapetalae</taxon>
        <taxon>rosids</taxon>
        <taxon>malvids</taxon>
        <taxon>Myrtales</taxon>
        <taxon>Lythraceae</taxon>
        <taxon>Punica</taxon>
    </lineage>
</organism>
<dbReference type="InterPro" id="IPR054722">
    <property type="entry name" value="PolX-like_BBD"/>
</dbReference>
<reference evidence="4" key="2">
    <citation type="submission" date="2025-08" db="UniProtKB">
        <authorList>
            <consortium name="RefSeq"/>
        </authorList>
    </citation>
    <scope>IDENTIFICATION</scope>
    <source>
        <tissue evidence="4">Leaf</tissue>
    </source>
</reference>
<reference evidence="3" key="1">
    <citation type="journal article" date="2020" name="Plant Biotechnol. J.">
        <title>The pomegranate (Punica granatum L.) draft genome dissects genetic divergence between soft- and hard-seeded cultivars.</title>
        <authorList>
            <person name="Luo X."/>
            <person name="Li H."/>
            <person name="Wu Z."/>
            <person name="Yao W."/>
            <person name="Zhao P."/>
            <person name="Cao D."/>
            <person name="Yu H."/>
            <person name="Li K."/>
            <person name="Poudel K."/>
            <person name="Zhao D."/>
            <person name="Zhang F."/>
            <person name="Xia X."/>
            <person name="Chen L."/>
            <person name="Wang Q."/>
            <person name="Jing D."/>
            <person name="Cao S."/>
        </authorList>
    </citation>
    <scope>NUCLEOTIDE SEQUENCE [LARGE SCALE GENOMIC DNA]</scope>
    <source>
        <strain evidence="3">cv. Tunisia</strain>
    </source>
</reference>
<feature type="compositionally biased region" description="Polar residues" evidence="1">
    <location>
        <begin position="8"/>
        <end position="19"/>
    </location>
</feature>
<accession>A0A6P8EJ55</accession>
<dbReference type="RefSeq" id="XP_031405663.1">
    <property type="nucleotide sequence ID" value="XM_031549803.1"/>
</dbReference>
<gene>
    <name evidence="4" type="primary">LOC116214393</name>
</gene>
<evidence type="ECO:0000256" key="1">
    <source>
        <dbReference type="SAM" id="MobiDB-lite"/>
    </source>
</evidence>